<evidence type="ECO:0000259" key="1">
    <source>
        <dbReference type="PROSITE" id="PS51085"/>
    </source>
</evidence>
<dbReference type="CDD" id="cd00207">
    <property type="entry name" value="fer2"/>
    <property type="match status" value="1"/>
</dbReference>
<evidence type="ECO:0000313" key="2">
    <source>
        <dbReference type="EMBL" id="GAA4000285.1"/>
    </source>
</evidence>
<dbReference type="InterPro" id="IPR036010">
    <property type="entry name" value="2Fe-2S_ferredoxin-like_sf"/>
</dbReference>
<gene>
    <name evidence="2" type="ORF">GCM10022279_25010</name>
</gene>
<dbReference type="Gene3D" id="3.10.20.30">
    <property type="match status" value="1"/>
</dbReference>
<organism evidence="2 3">
    <name type="scientific">Comamonas faecalis</name>
    <dbReference type="NCBI Taxonomy" id="1387849"/>
    <lineage>
        <taxon>Bacteria</taxon>
        <taxon>Pseudomonadati</taxon>
        <taxon>Pseudomonadota</taxon>
        <taxon>Betaproteobacteria</taxon>
        <taxon>Burkholderiales</taxon>
        <taxon>Comamonadaceae</taxon>
        <taxon>Comamonas</taxon>
    </lineage>
</organism>
<dbReference type="Pfam" id="PF00111">
    <property type="entry name" value="Fer2"/>
    <property type="match status" value="1"/>
</dbReference>
<dbReference type="PROSITE" id="PS00197">
    <property type="entry name" value="2FE2S_FER_1"/>
    <property type="match status" value="1"/>
</dbReference>
<feature type="domain" description="2Fe-2S ferredoxin-type" evidence="1">
    <location>
        <begin position="2"/>
        <end position="95"/>
    </location>
</feature>
<keyword evidence="3" id="KW-1185">Reference proteome</keyword>
<dbReference type="RefSeq" id="WP_103043957.1">
    <property type="nucleotide sequence ID" value="NZ_BAABBP010000024.1"/>
</dbReference>
<evidence type="ECO:0000313" key="3">
    <source>
        <dbReference type="Proteomes" id="UP001501627"/>
    </source>
</evidence>
<dbReference type="Proteomes" id="UP001501627">
    <property type="component" value="Unassembled WGS sequence"/>
</dbReference>
<comment type="caution">
    <text evidence="2">The sequence shown here is derived from an EMBL/GenBank/DDBJ whole genome shotgun (WGS) entry which is preliminary data.</text>
</comment>
<accession>A0ABP7RP22</accession>
<dbReference type="PROSITE" id="PS51085">
    <property type="entry name" value="2FE2S_FER_2"/>
    <property type="match status" value="1"/>
</dbReference>
<protein>
    <recommendedName>
        <fullName evidence="1">2Fe-2S ferredoxin-type domain-containing protein</fullName>
    </recommendedName>
</protein>
<proteinExistence type="predicted"/>
<reference evidence="3" key="1">
    <citation type="journal article" date="2019" name="Int. J. Syst. Evol. Microbiol.">
        <title>The Global Catalogue of Microorganisms (GCM) 10K type strain sequencing project: providing services to taxonomists for standard genome sequencing and annotation.</title>
        <authorList>
            <consortium name="The Broad Institute Genomics Platform"/>
            <consortium name="The Broad Institute Genome Sequencing Center for Infectious Disease"/>
            <person name="Wu L."/>
            <person name="Ma J."/>
        </authorList>
    </citation>
    <scope>NUCLEOTIDE SEQUENCE [LARGE SCALE GENOMIC DNA]</scope>
    <source>
        <strain evidence="3">JCM 17561</strain>
    </source>
</reference>
<dbReference type="EMBL" id="BAABBP010000024">
    <property type="protein sequence ID" value="GAA4000285.1"/>
    <property type="molecule type" value="Genomic_DNA"/>
</dbReference>
<dbReference type="InterPro" id="IPR006058">
    <property type="entry name" value="2Fe2S_fd_BS"/>
</dbReference>
<dbReference type="SUPFAM" id="SSF54292">
    <property type="entry name" value="2Fe-2S ferredoxin-like"/>
    <property type="match status" value="1"/>
</dbReference>
<dbReference type="InterPro" id="IPR001041">
    <property type="entry name" value="2Fe-2S_ferredoxin-type"/>
</dbReference>
<name>A0ABP7RP22_9BURK</name>
<dbReference type="InterPro" id="IPR012675">
    <property type="entry name" value="Beta-grasp_dom_sf"/>
</dbReference>
<sequence>MQKFIVHIEDTGEHYAALDTRSVLEGMTALGKKGIPVGCRQGGCGVCKVQVLEGVYSKRVMSRAHVSADEEAAGCVLSCRIYPASDLRLQVVGAMKKNVCRQTAAPFSPQPMSQAI</sequence>